<protein>
    <submittedName>
        <fullName evidence="2">4-amino-4-deoxy-L-arabinose-phosphoundecaprenol flippase subunit ArnE</fullName>
    </submittedName>
</protein>
<evidence type="ECO:0000256" key="1">
    <source>
        <dbReference type="SAM" id="Phobius"/>
    </source>
</evidence>
<accession>A0A447CN96</accession>
<dbReference type="EMBL" id="UWOC01000111">
    <property type="protein sequence ID" value="VCU06633.1"/>
    <property type="molecule type" value="Genomic_DNA"/>
</dbReference>
<dbReference type="AlphaFoldDB" id="A0A447CN96"/>
<comment type="caution">
    <text evidence="2">The sequence shown here is derived from an EMBL/GenBank/DDBJ whole genome shotgun (WGS) entry which is preliminary data.</text>
</comment>
<feature type="transmembrane region" description="Helical" evidence="1">
    <location>
        <begin position="52"/>
        <end position="72"/>
    </location>
</feature>
<dbReference type="Gene3D" id="1.10.3730.20">
    <property type="match status" value="1"/>
</dbReference>
<keyword evidence="1" id="KW-1133">Transmembrane helix</keyword>
<dbReference type="Proteomes" id="UP000289200">
    <property type="component" value="Unassembled WGS sequence"/>
</dbReference>
<keyword evidence="1" id="KW-0812">Transmembrane</keyword>
<feature type="transmembrane region" description="Helical" evidence="1">
    <location>
        <begin position="79"/>
        <end position="98"/>
    </location>
</feature>
<feature type="transmembrane region" description="Helical" evidence="1">
    <location>
        <begin position="12"/>
        <end position="32"/>
    </location>
</feature>
<name>A0A447CN96_9BRAD</name>
<gene>
    <name evidence="2" type="primary">arnE_2</name>
    <name evidence="2" type="ORF">RHODGE_RHODGE_01280</name>
</gene>
<keyword evidence="1" id="KW-0472">Membrane</keyword>
<proteinExistence type="predicted"/>
<reference evidence="3" key="1">
    <citation type="submission" date="2018-10" db="EMBL/GenBank/DDBJ databases">
        <authorList>
            <person name="Peiro R."/>
            <person name="Begona"/>
            <person name="Cbmso G."/>
            <person name="Lopez M."/>
            <person name="Gonzalez S."/>
            <person name="Sacristan E."/>
            <person name="Castillo E."/>
        </authorList>
    </citation>
    <scope>NUCLEOTIDE SEQUENCE [LARGE SCALE GENOMIC DNA]</scope>
</reference>
<organism evidence="2 3">
    <name type="scientific">Rhodoplanes serenus</name>
    <dbReference type="NCBI Taxonomy" id="200615"/>
    <lineage>
        <taxon>Bacteria</taxon>
        <taxon>Pseudomonadati</taxon>
        <taxon>Pseudomonadota</taxon>
        <taxon>Alphaproteobacteria</taxon>
        <taxon>Hyphomicrobiales</taxon>
        <taxon>Nitrobacteraceae</taxon>
        <taxon>Rhodoplanes</taxon>
    </lineage>
</organism>
<evidence type="ECO:0000313" key="2">
    <source>
        <dbReference type="EMBL" id="VCU06633.1"/>
    </source>
</evidence>
<feature type="transmembrane region" description="Helical" evidence="1">
    <location>
        <begin position="104"/>
        <end position="121"/>
    </location>
</feature>
<dbReference type="SUPFAM" id="SSF103481">
    <property type="entry name" value="Multidrug resistance efflux transporter EmrE"/>
    <property type="match status" value="1"/>
</dbReference>
<sequence length="122" mass="12760">MKDGLSSFQILVLIGYALGMVAGQMLFKLAALRLPVEATTGTRLVALLGNGWFVAALVLYGALSVMWVWVLTFTPLARAYPFVALAFAVTPLVAGLVFAEPLSLRLLVGIAVIAAGLVLVAG</sequence>
<dbReference type="InterPro" id="IPR037185">
    <property type="entry name" value="EmrE-like"/>
</dbReference>
<dbReference type="RefSeq" id="WP_129608260.1">
    <property type="nucleotide sequence ID" value="NZ_UWOC01000111.1"/>
</dbReference>
<dbReference type="OrthoDB" id="8455199at2"/>
<keyword evidence="3" id="KW-1185">Reference proteome</keyword>
<evidence type="ECO:0000313" key="3">
    <source>
        <dbReference type="Proteomes" id="UP000289200"/>
    </source>
</evidence>